<sequence length="695" mass="74042">MKKIKTLPLACKQSDGQLEGSLAETVPLSVRTNAANAATGKSSPHRNGNIAAESHDVSSSGEVRKLGSVHFEERENPVSSTASEGEDNEVARANIVSQILASVRGEASSDGNYAGGKQIFQSPRLPVAASSPRTRLTSDTSSSNNRTPVAGNVIGNAAKTQSSEVSGNDNSTPKPCVPPKSITTNSLTAGKRTEKRPIRHNETDSSPSATTRCSQNLPSTDNANSIKTSKPNSSQDKSVRFEADANRVISPMEGSLRADKTVPSATSGLSDSKECRSDQAVTQFPRETGAPSLSASGEIHNRRKQLSYSMETDASGKERGDSFTRPAEHREMGTINIVIESVRESATLESSGAITEPVEQNISRDSMSYGSWSGMTDGIRTTEIPQSLSADSGISSPTDNSCVVLHARESSEQQVKQNPDVFIQIQDQENGEYREETELMDSLNTSNGKAQKETTTNIENQVTSSPNTSINPTPFVTVDAKLKDIPNSENVSNGNISHHSPVSSDISEEYDDDDDKRNIGGENASYFHSKTLVLPSRYGYSATTPVPYGQSLTVPAVGQSDLFPSGIVSDSTPSLSSASSSLLSQGDQNDSVSAPEGECRDIPDCRGESDVTPASRDVNEGVGASPDTSAPTSQNGDCSQPLVSKVSVADAEQRQGPINVVRKLYNDKQSYFTALHIFSKKNTISKSATKHFPVR</sequence>
<keyword evidence="3" id="KW-1185">Reference proteome</keyword>
<feature type="region of interest" description="Disordered" evidence="1">
    <location>
        <begin position="34"/>
        <end position="90"/>
    </location>
</feature>
<feature type="compositionally biased region" description="Polar residues" evidence="1">
    <location>
        <begin position="34"/>
        <end position="46"/>
    </location>
</feature>
<evidence type="ECO:0000256" key="1">
    <source>
        <dbReference type="SAM" id="MobiDB-lite"/>
    </source>
</evidence>
<gene>
    <name evidence="2" type="ORF">PoB_006045300</name>
</gene>
<feature type="compositionally biased region" description="Basic and acidic residues" evidence="1">
    <location>
        <begin position="191"/>
        <end position="203"/>
    </location>
</feature>
<evidence type="ECO:0000313" key="3">
    <source>
        <dbReference type="Proteomes" id="UP000735302"/>
    </source>
</evidence>
<feature type="compositionally biased region" description="Polar residues" evidence="1">
    <location>
        <begin position="626"/>
        <end position="641"/>
    </location>
</feature>
<reference evidence="2 3" key="1">
    <citation type="journal article" date="2021" name="Elife">
        <title>Chloroplast acquisition without the gene transfer in kleptoplastic sea slugs, Plakobranchus ocellatus.</title>
        <authorList>
            <person name="Maeda T."/>
            <person name="Takahashi S."/>
            <person name="Yoshida T."/>
            <person name="Shimamura S."/>
            <person name="Takaki Y."/>
            <person name="Nagai Y."/>
            <person name="Toyoda A."/>
            <person name="Suzuki Y."/>
            <person name="Arimoto A."/>
            <person name="Ishii H."/>
            <person name="Satoh N."/>
            <person name="Nishiyama T."/>
            <person name="Hasebe M."/>
            <person name="Maruyama T."/>
            <person name="Minagawa J."/>
            <person name="Obokata J."/>
            <person name="Shigenobu S."/>
        </authorList>
    </citation>
    <scope>NUCLEOTIDE SEQUENCE [LARGE SCALE GENOMIC DNA]</scope>
</reference>
<feature type="region of interest" description="Disordered" evidence="1">
    <location>
        <begin position="124"/>
        <end position="276"/>
    </location>
</feature>
<comment type="caution">
    <text evidence="2">The sequence shown here is derived from an EMBL/GenBank/DDBJ whole genome shotgun (WGS) entry which is preliminary data.</text>
</comment>
<feature type="compositionally biased region" description="Polar residues" evidence="1">
    <location>
        <begin position="131"/>
        <end position="147"/>
    </location>
</feature>
<evidence type="ECO:0000313" key="2">
    <source>
        <dbReference type="EMBL" id="GFO33948.1"/>
    </source>
</evidence>
<dbReference type="AlphaFoldDB" id="A0AAV4CPZ3"/>
<feature type="compositionally biased region" description="Polar residues" evidence="1">
    <location>
        <begin position="487"/>
        <end position="505"/>
    </location>
</feature>
<feature type="compositionally biased region" description="Basic and acidic residues" evidence="1">
    <location>
        <begin position="62"/>
        <end position="76"/>
    </location>
</feature>
<organism evidence="2 3">
    <name type="scientific">Plakobranchus ocellatus</name>
    <dbReference type="NCBI Taxonomy" id="259542"/>
    <lineage>
        <taxon>Eukaryota</taxon>
        <taxon>Metazoa</taxon>
        <taxon>Spiralia</taxon>
        <taxon>Lophotrochozoa</taxon>
        <taxon>Mollusca</taxon>
        <taxon>Gastropoda</taxon>
        <taxon>Heterobranchia</taxon>
        <taxon>Euthyneura</taxon>
        <taxon>Panpulmonata</taxon>
        <taxon>Sacoglossa</taxon>
        <taxon>Placobranchoidea</taxon>
        <taxon>Plakobranchidae</taxon>
        <taxon>Plakobranchus</taxon>
    </lineage>
</organism>
<feature type="compositionally biased region" description="Polar residues" evidence="1">
    <location>
        <begin position="204"/>
        <end position="236"/>
    </location>
</feature>
<proteinExistence type="predicted"/>
<name>A0AAV4CPZ3_9GAST</name>
<dbReference type="Proteomes" id="UP000735302">
    <property type="component" value="Unassembled WGS sequence"/>
</dbReference>
<feature type="compositionally biased region" description="Polar residues" evidence="1">
    <location>
        <begin position="158"/>
        <end position="173"/>
    </location>
</feature>
<feature type="region of interest" description="Disordered" evidence="1">
    <location>
        <begin position="486"/>
        <end position="522"/>
    </location>
</feature>
<feature type="compositionally biased region" description="Basic and acidic residues" evidence="1">
    <location>
        <begin position="597"/>
        <end position="609"/>
    </location>
</feature>
<feature type="region of interest" description="Disordered" evidence="1">
    <location>
        <begin position="568"/>
        <end position="641"/>
    </location>
</feature>
<protein>
    <submittedName>
        <fullName evidence="2">Uncharacterized protein</fullName>
    </submittedName>
</protein>
<dbReference type="EMBL" id="BLXT01006839">
    <property type="protein sequence ID" value="GFO33948.1"/>
    <property type="molecule type" value="Genomic_DNA"/>
</dbReference>
<accession>A0AAV4CPZ3</accession>
<feature type="compositionally biased region" description="Low complexity" evidence="1">
    <location>
        <begin position="569"/>
        <end position="584"/>
    </location>
</feature>